<accession>A0A545VEH1</accession>
<evidence type="ECO:0000313" key="2">
    <source>
        <dbReference type="Proteomes" id="UP000315783"/>
    </source>
</evidence>
<proteinExistence type="predicted"/>
<dbReference type="EMBL" id="SPUK01000001">
    <property type="protein sequence ID" value="TQW00106.1"/>
    <property type="molecule type" value="Genomic_DNA"/>
</dbReference>
<sequence length="111" mass="12187">MLSLAMAFRSRPPSIGDVDAQASCVVDACLPRQTQCPAVDARERPSLATVSATLSLHRSSATRNLEARHLLFSVYRSVPERLSSDTNLAVNASMVRHWLLKMTPDTSSQVY</sequence>
<evidence type="ECO:0000313" key="1">
    <source>
        <dbReference type="EMBL" id="TQW00106.1"/>
    </source>
</evidence>
<gene>
    <name evidence="1" type="ORF">IF1G_00037</name>
</gene>
<organism evidence="1 2">
    <name type="scientific">Cordyceps javanica</name>
    <dbReference type="NCBI Taxonomy" id="43265"/>
    <lineage>
        <taxon>Eukaryota</taxon>
        <taxon>Fungi</taxon>
        <taxon>Dikarya</taxon>
        <taxon>Ascomycota</taxon>
        <taxon>Pezizomycotina</taxon>
        <taxon>Sordariomycetes</taxon>
        <taxon>Hypocreomycetidae</taxon>
        <taxon>Hypocreales</taxon>
        <taxon>Cordycipitaceae</taxon>
        <taxon>Cordyceps</taxon>
    </lineage>
</organism>
<reference evidence="1 2" key="1">
    <citation type="journal article" date="2019" name="Appl. Microbiol. Biotechnol.">
        <title>Genome sequence of Isaria javanica and comparative genome analysis insights into family S53 peptidase evolution in fungal entomopathogens.</title>
        <authorList>
            <person name="Lin R."/>
            <person name="Zhang X."/>
            <person name="Xin B."/>
            <person name="Zou M."/>
            <person name="Gao Y."/>
            <person name="Qin F."/>
            <person name="Hu Q."/>
            <person name="Xie B."/>
            <person name="Cheng X."/>
        </authorList>
    </citation>
    <scope>NUCLEOTIDE SEQUENCE [LARGE SCALE GENOMIC DNA]</scope>
    <source>
        <strain evidence="1 2">IJ1G</strain>
    </source>
</reference>
<dbReference type="AlphaFoldDB" id="A0A545VEH1"/>
<dbReference type="Proteomes" id="UP000315783">
    <property type="component" value="Unassembled WGS sequence"/>
</dbReference>
<name>A0A545VEH1_9HYPO</name>
<protein>
    <submittedName>
        <fullName evidence="1">Uncharacterized protein</fullName>
    </submittedName>
</protein>
<keyword evidence="2" id="KW-1185">Reference proteome</keyword>
<comment type="caution">
    <text evidence="1">The sequence shown here is derived from an EMBL/GenBank/DDBJ whole genome shotgun (WGS) entry which is preliminary data.</text>
</comment>